<evidence type="ECO:0000313" key="6">
    <source>
        <dbReference type="EMBL" id="SER22900.1"/>
    </source>
</evidence>
<evidence type="ECO:0000313" key="7">
    <source>
        <dbReference type="Proteomes" id="UP000199233"/>
    </source>
</evidence>
<dbReference type="InterPro" id="IPR050315">
    <property type="entry name" value="FAD-oxidoreductase_2"/>
</dbReference>
<dbReference type="InterPro" id="IPR027477">
    <property type="entry name" value="Succ_DH/fumarate_Rdtase_cat_sf"/>
</dbReference>
<dbReference type="AlphaFoldDB" id="A0A1H9MGQ5"/>
<dbReference type="RefSeq" id="WP_218140276.1">
    <property type="nucleotide sequence ID" value="NZ_FOFS01000023.1"/>
</dbReference>
<evidence type="ECO:0000256" key="3">
    <source>
        <dbReference type="ARBA" id="ARBA00022827"/>
    </source>
</evidence>
<protein>
    <submittedName>
        <fullName evidence="6">3-oxosteroid 1-dehydrogenase</fullName>
    </submittedName>
</protein>
<evidence type="ECO:0000256" key="2">
    <source>
        <dbReference type="ARBA" id="ARBA00022630"/>
    </source>
</evidence>
<dbReference type="STRING" id="489703.SAMN04488038_12312"/>
<sequence>MEETFDFVVVGSGGGSMCAALRLRAAGKRVLILEKTALLGGTTAASGGVMWIPNNRYMRAEGIVDSSEQALAYLDAVLGEAADMPGASRERRRAYVEQAPQMLDFLVAQGIRLRRIPSWPDYYDAAGASVPGRAVVSELFDIKQLGEWMDKLRPGFLPLPANLDEAMQLPLIKRSFAAKKTLARILGRALADRLRGRRRVTAGQALQGQMLHAALKAGTEIRVGCAVRELLLEKGGVSGVLCEQDGQLRRITARLGVLINAGGFARNQRMLDRYIPGTRADWSSAIEGDTGEMIEEGLRIGAAGAQLGERIGMQIALTPGWQKLAVKPGMQNDINKPHAIVVDQSAQRYANEASPHPEFSRQMLLRNRSVPANPSWMIFDSQYLRTYMLAGTLPGARKPQPWFEQNVLRKADSLAALAGQCGLDAQALAATVQRFNGFVRQGRDADFGRGNAPYDRWAGDPLHQPSNTLGALEQAPFYALQLVPGDVGTYGGLLTDASARVLRPDGSVIAGLYATGTSSASVMGACEVGPGGSIGPAFTWGYIAAQDALRSAAAND</sequence>
<proteinExistence type="predicted"/>
<evidence type="ECO:0000256" key="1">
    <source>
        <dbReference type="ARBA" id="ARBA00001974"/>
    </source>
</evidence>
<keyword evidence="4" id="KW-0560">Oxidoreductase</keyword>
<dbReference type="Pfam" id="PF00890">
    <property type="entry name" value="FAD_binding_2"/>
    <property type="match status" value="1"/>
</dbReference>
<keyword evidence="7" id="KW-1185">Reference proteome</keyword>
<dbReference type="GO" id="GO:0008202">
    <property type="term" value="P:steroid metabolic process"/>
    <property type="evidence" value="ECO:0007669"/>
    <property type="project" value="UniProtKB-ARBA"/>
</dbReference>
<evidence type="ECO:0000256" key="4">
    <source>
        <dbReference type="ARBA" id="ARBA00023002"/>
    </source>
</evidence>
<gene>
    <name evidence="6" type="ORF">SAMN04488038_12312</name>
</gene>
<dbReference type="Proteomes" id="UP000199233">
    <property type="component" value="Unassembled WGS sequence"/>
</dbReference>
<keyword evidence="3" id="KW-0274">FAD</keyword>
<dbReference type="InterPro" id="IPR036188">
    <property type="entry name" value="FAD/NAD-bd_sf"/>
</dbReference>
<organism evidence="6 7">
    <name type="scientific">Solimonas aquatica</name>
    <dbReference type="NCBI Taxonomy" id="489703"/>
    <lineage>
        <taxon>Bacteria</taxon>
        <taxon>Pseudomonadati</taxon>
        <taxon>Pseudomonadota</taxon>
        <taxon>Gammaproteobacteria</taxon>
        <taxon>Nevskiales</taxon>
        <taxon>Nevskiaceae</taxon>
        <taxon>Solimonas</taxon>
    </lineage>
</organism>
<dbReference type="PANTHER" id="PTHR43400:SF10">
    <property type="entry name" value="3-OXOSTEROID 1-DEHYDROGENASE"/>
    <property type="match status" value="1"/>
</dbReference>
<dbReference type="InterPro" id="IPR003953">
    <property type="entry name" value="FAD-dep_OxRdtase_2_FAD-bd"/>
</dbReference>
<dbReference type="Gene3D" id="3.50.50.60">
    <property type="entry name" value="FAD/NAD(P)-binding domain"/>
    <property type="match status" value="2"/>
</dbReference>
<keyword evidence="2" id="KW-0285">Flavoprotein</keyword>
<dbReference type="SUPFAM" id="SSF51905">
    <property type="entry name" value="FAD/NAD(P)-binding domain"/>
    <property type="match status" value="1"/>
</dbReference>
<dbReference type="PANTHER" id="PTHR43400">
    <property type="entry name" value="FUMARATE REDUCTASE"/>
    <property type="match status" value="1"/>
</dbReference>
<reference evidence="6 7" key="1">
    <citation type="submission" date="2016-10" db="EMBL/GenBank/DDBJ databases">
        <authorList>
            <person name="de Groot N.N."/>
        </authorList>
    </citation>
    <scope>NUCLEOTIDE SEQUENCE [LARGE SCALE GENOMIC DNA]</scope>
    <source>
        <strain evidence="6 7">DSM 25927</strain>
    </source>
</reference>
<evidence type="ECO:0000259" key="5">
    <source>
        <dbReference type="Pfam" id="PF00890"/>
    </source>
</evidence>
<dbReference type="EMBL" id="FOFS01000023">
    <property type="protein sequence ID" value="SER22900.1"/>
    <property type="molecule type" value="Genomic_DNA"/>
</dbReference>
<name>A0A1H9MGQ5_9GAMM</name>
<dbReference type="Gene3D" id="3.90.700.10">
    <property type="entry name" value="Succinate dehydrogenase/fumarate reductase flavoprotein, catalytic domain"/>
    <property type="match status" value="1"/>
</dbReference>
<accession>A0A1H9MGQ5</accession>
<dbReference type="SUPFAM" id="SSF56425">
    <property type="entry name" value="Succinate dehydrogenase/fumarate reductase flavoprotein, catalytic domain"/>
    <property type="match status" value="1"/>
</dbReference>
<feature type="domain" description="FAD-dependent oxidoreductase 2 FAD-binding" evidence="5">
    <location>
        <begin position="6"/>
        <end position="533"/>
    </location>
</feature>
<comment type="cofactor">
    <cofactor evidence="1">
        <name>FAD</name>
        <dbReference type="ChEBI" id="CHEBI:57692"/>
    </cofactor>
</comment>
<dbReference type="GO" id="GO:0016491">
    <property type="term" value="F:oxidoreductase activity"/>
    <property type="evidence" value="ECO:0007669"/>
    <property type="project" value="UniProtKB-KW"/>
</dbReference>